<proteinExistence type="predicted"/>
<protein>
    <recommendedName>
        <fullName evidence="3">DUF3325 domain-containing protein</fullName>
    </recommendedName>
</protein>
<organism evidence="1 2">
    <name type="scientific">Sphingomonas turrisvirgatae</name>
    <dbReference type="NCBI Taxonomy" id="1888892"/>
    <lineage>
        <taxon>Bacteria</taxon>
        <taxon>Pseudomonadati</taxon>
        <taxon>Pseudomonadota</taxon>
        <taxon>Alphaproteobacteria</taxon>
        <taxon>Sphingomonadales</taxon>
        <taxon>Sphingomonadaceae</taxon>
        <taxon>Sphingomonas</taxon>
    </lineage>
</organism>
<dbReference type="EMBL" id="MDDS01000013">
    <property type="protein sequence ID" value="ODP38696.1"/>
    <property type="molecule type" value="Genomic_DNA"/>
</dbReference>
<dbReference type="AlphaFoldDB" id="A0A1E3LY32"/>
<comment type="caution">
    <text evidence="1">The sequence shown here is derived from an EMBL/GenBank/DDBJ whole genome shotgun (WGS) entry which is preliminary data.</text>
</comment>
<accession>A0A1E3LY32</accession>
<dbReference type="OrthoDB" id="7477664at2"/>
<reference evidence="1 2" key="1">
    <citation type="submission" date="2016-08" db="EMBL/GenBank/DDBJ databases">
        <title>Draft genome of the agarase producing Sphingomonas sp. MCT13.</title>
        <authorList>
            <person name="D'Andrea M.M."/>
            <person name="Rossolini G.M."/>
            <person name="Thaller M.C."/>
        </authorList>
    </citation>
    <scope>NUCLEOTIDE SEQUENCE [LARGE SCALE GENOMIC DNA]</scope>
    <source>
        <strain evidence="1 2">MCT13</strain>
    </source>
</reference>
<evidence type="ECO:0000313" key="1">
    <source>
        <dbReference type="EMBL" id="ODP38696.1"/>
    </source>
</evidence>
<gene>
    <name evidence="1" type="ORF">BFL28_01300</name>
</gene>
<dbReference type="Proteomes" id="UP000094487">
    <property type="component" value="Unassembled WGS sequence"/>
</dbReference>
<evidence type="ECO:0000313" key="2">
    <source>
        <dbReference type="Proteomes" id="UP000094487"/>
    </source>
</evidence>
<keyword evidence="2" id="KW-1185">Reference proteome</keyword>
<sequence>MIALALVALMLSAIPLALLCIGDPKRRRAVGVTEGTPTATRRLLAAAACAPGIGCALLGDAAALMMWLGGCALIGWAAAAVSAHRARPVQ</sequence>
<evidence type="ECO:0008006" key="3">
    <source>
        <dbReference type="Google" id="ProtNLM"/>
    </source>
</evidence>
<dbReference type="RefSeq" id="WP_069319784.1">
    <property type="nucleotide sequence ID" value="NZ_MDDS01000013.1"/>
</dbReference>
<name>A0A1E3LY32_9SPHN</name>
<dbReference type="STRING" id="1888892.BFL28_01300"/>